<name>A0A9Q1KV01_9CARY</name>
<proteinExistence type="predicted"/>
<dbReference type="PANTHER" id="PTHR33240">
    <property type="entry name" value="OS08G0508500 PROTEIN"/>
    <property type="match status" value="1"/>
</dbReference>
<dbReference type="AlphaFoldDB" id="A0A9Q1KV01"/>
<accession>A0A9Q1KV01</accession>
<feature type="region of interest" description="Disordered" evidence="1">
    <location>
        <begin position="66"/>
        <end position="85"/>
    </location>
</feature>
<dbReference type="PANTHER" id="PTHR33240:SF17">
    <property type="entry name" value="EUKARYOTIC PEPTIDE CHAIN RELEASE FACTOR GTP-BINDING SUBUNIT-LIKE"/>
    <property type="match status" value="1"/>
</dbReference>
<dbReference type="EMBL" id="JAKOGI010000009">
    <property type="protein sequence ID" value="KAJ8451406.1"/>
    <property type="molecule type" value="Genomic_DNA"/>
</dbReference>
<evidence type="ECO:0000256" key="1">
    <source>
        <dbReference type="SAM" id="MobiDB-lite"/>
    </source>
</evidence>
<gene>
    <name evidence="2" type="ORF">Cgig2_017797</name>
</gene>
<sequence>MKIASAIVRRILVDTGSSVDIITWDCLKKLAHPRCDIVPMANPILGFGLHEVHPSGTIRLPVHRGPPQQPVHVRPQSAGRAHNTGRLRIRLQELARPCRSRRGCPSGLADSPAPWPGPHQSRLSTADAASPSHGPLGPPGASHNTFGAGKRVPPATGTLRRPSPPGQRPQPLPSPPRTPLGGPKPQRWPSHRI</sequence>
<organism evidence="2 3">
    <name type="scientific">Carnegiea gigantea</name>
    <dbReference type="NCBI Taxonomy" id="171969"/>
    <lineage>
        <taxon>Eukaryota</taxon>
        <taxon>Viridiplantae</taxon>
        <taxon>Streptophyta</taxon>
        <taxon>Embryophyta</taxon>
        <taxon>Tracheophyta</taxon>
        <taxon>Spermatophyta</taxon>
        <taxon>Magnoliopsida</taxon>
        <taxon>eudicotyledons</taxon>
        <taxon>Gunneridae</taxon>
        <taxon>Pentapetalae</taxon>
        <taxon>Caryophyllales</taxon>
        <taxon>Cactineae</taxon>
        <taxon>Cactaceae</taxon>
        <taxon>Cactoideae</taxon>
        <taxon>Echinocereeae</taxon>
        <taxon>Carnegiea</taxon>
    </lineage>
</organism>
<feature type="region of interest" description="Disordered" evidence="1">
    <location>
        <begin position="98"/>
        <end position="193"/>
    </location>
</feature>
<comment type="caution">
    <text evidence="2">The sequence shown here is derived from an EMBL/GenBank/DDBJ whole genome shotgun (WGS) entry which is preliminary data.</text>
</comment>
<reference evidence="2" key="1">
    <citation type="submission" date="2022-04" db="EMBL/GenBank/DDBJ databases">
        <title>Carnegiea gigantea Genome sequencing and assembly v2.</title>
        <authorList>
            <person name="Copetti D."/>
            <person name="Sanderson M.J."/>
            <person name="Burquez A."/>
            <person name="Wojciechowski M.F."/>
        </authorList>
    </citation>
    <scope>NUCLEOTIDE SEQUENCE</scope>
    <source>
        <strain evidence="2">SGP5-SGP5p</strain>
        <tissue evidence="2">Aerial part</tissue>
    </source>
</reference>
<keyword evidence="3" id="KW-1185">Reference proteome</keyword>
<dbReference type="OrthoDB" id="1752268at2759"/>
<protein>
    <submittedName>
        <fullName evidence="2">Uncharacterized protein</fullName>
    </submittedName>
</protein>
<dbReference type="Proteomes" id="UP001153076">
    <property type="component" value="Unassembled WGS sequence"/>
</dbReference>
<evidence type="ECO:0000313" key="2">
    <source>
        <dbReference type="EMBL" id="KAJ8451406.1"/>
    </source>
</evidence>
<feature type="compositionally biased region" description="Pro residues" evidence="1">
    <location>
        <begin position="162"/>
        <end position="178"/>
    </location>
</feature>
<evidence type="ECO:0000313" key="3">
    <source>
        <dbReference type="Proteomes" id="UP001153076"/>
    </source>
</evidence>